<evidence type="ECO:0000313" key="1">
    <source>
        <dbReference type="EMBL" id="EDS99707.1"/>
    </source>
</evidence>
<accession>B1FRW3</accession>
<name>B1FRW3_9BURK</name>
<dbReference type="Proteomes" id="UP000005463">
    <property type="component" value="Unassembled WGS sequence"/>
</dbReference>
<protein>
    <submittedName>
        <fullName evidence="1">Uncharacterized protein</fullName>
    </submittedName>
</protein>
<gene>
    <name evidence="1" type="ORF">BamIOP4010DRAFT_6776</name>
</gene>
<dbReference type="PATRIC" id="fig|396596.7.peg.292"/>
<proteinExistence type="predicted"/>
<dbReference type="AlphaFoldDB" id="B1FRW3"/>
<sequence length="79" mass="8696">MREPPHEVAGHAGTHRVKPGRFIVVDAHRHERVASSLYSGRMLKSFRLGGAVRISPFHCHAPDDIARFLATTGTLAANR</sequence>
<organism evidence="1 2">
    <name type="scientific">Burkholderia ambifaria IOP40-10</name>
    <dbReference type="NCBI Taxonomy" id="396596"/>
    <lineage>
        <taxon>Bacteria</taxon>
        <taxon>Pseudomonadati</taxon>
        <taxon>Pseudomonadota</taxon>
        <taxon>Betaproteobacteria</taxon>
        <taxon>Burkholderiales</taxon>
        <taxon>Burkholderiaceae</taxon>
        <taxon>Burkholderia</taxon>
        <taxon>Burkholderia cepacia complex</taxon>
    </lineage>
</organism>
<dbReference type="EMBL" id="ABLC01000467">
    <property type="protein sequence ID" value="EDS99707.1"/>
    <property type="molecule type" value="Genomic_DNA"/>
</dbReference>
<comment type="caution">
    <text evidence="1">The sequence shown here is derived from an EMBL/GenBank/DDBJ whole genome shotgun (WGS) entry which is preliminary data.</text>
</comment>
<dbReference type="RefSeq" id="WP_006755924.1">
    <property type="nucleotide sequence ID" value="NZ_ABLC01000467.1"/>
</dbReference>
<evidence type="ECO:0000313" key="2">
    <source>
        <dbReference type="Proteomes" id="UP000005463"/>
    </source>
</evidence>
<reference evidence="1 2" key="1">
    <citation type="submission" date="2008-03" db="EMBL/GenBank/DDBJ databases">
        <title>Sequencing of the draft genome and assembly of Burkholderia ambifaria IOP40-10.</title>
        <authorList>
            <consortium name="US DOE Joint Genome Institute (JGI-PGF)"/>
            <person name="Copeland A."/>
            <person name="Lucas S."/>
            <person name="Lapidus A."/>
            <person name="Glavina del Rio T."/>
            <person name="Dalin E."/>
            <person name="Tice H."/>
            <person name="Bruce D."/>
            <person name="Goodwin L."/>
            <person name="Pitluck S."/>
            <person name="Larimer F."/>
            <person name="Land M.L."/>
            <person name="Hauser L."/>
            <person name="Tiedje J."/>
            <person name="Richardson P."/>
        </authorList>
    </citation>
    <scope>NUCLEOTIDE SEQUENCE [LARGE SCALE GENOMIC DNA]</scope>
    <source>
        <strain evidence="1 2">IOP40-10</strain>
    </source>
</reference>